<gene>
    <name evidence="1" type="ORF">N5I27_04385</name>
</gene>
<dbReference type="AlphaFoldDB" id="A0AA42QQY2"/>
<dbReference type="EMBL" id="JAOCIL010000001">
    <property type="protein sequence ID" value="MDH1437661.1"/>
    <property type="molecule type" value="Genomic_DNA"/>
</dbReference>
<proteinExistence type="predicted"/>
<organism evidence="1 2">
    <name type="scientific">Acinetobacter johnsonii</name>
    <dbReference type="NCBI Taxonomy" id="40214"/>
    <lineage>
        <taxon>Bacteria</taxon>
        <taxon>Pseudomonadati</taxon>
        <taxon>Pseudomonadota</taxon>
        <taxon>Gammaproteobacteria</taxon>
        <taxon>Moraxellales</taxon>
        <taxon>Moraxellaceae</taxon>
        <taxon>Acinetobacter</taxon>
    </lineage>
</organism>
<accession>A0AA42QQY2</accession>
<sequence length="72" mass="8733">MSKKVRNLYLRKGDHPFILKTLFAYRAKQQKWSDEELNKVIRKTLYKDKMHVYAILMDYVESKENIQNAKNI</sequence>
<reference evidence="1" key="1">
    <citation type="submission" date="2022-09" db="EMBL/GenBank/DDBJ databases">
        <title>Intensive care unit water sources are persistently colonized with multi-drug resistant bacteria and are the site of extensive horizontal gene transfer of antibiotic resistance genes.</title>
        <authorList>
            <person name="Diorio-Toth L."/>
        </authorList>
    </citation>
    <scope>NUCLEOTIDE SEQUENCE</scope>
    <source>
        <strain evidence="1">GD03725</strain>
    </source>
</reference>
<evidence type="ECO:0000313" key="2">
    <source>
        <dbReference type="Proteomes" id="UP001161567"/>
    </source>
</evidence>
<name>A0AA42QQY2_ACIJO</name>
<protein>
    <submittedName>
        <fullName evidence="1">Uncharacterized protein</fullName>
    </submittedName>
</protein>
<comment type="caution">
    <text evidence="1">The sequence shown here is derived from an EMBL/GenBank/DDBJ whole genome shotgun (WGS) entry which is preliminary data.</text>
</comment>
<evidence type="ECO:0000313" key="1">
    <source>
        <dbReference type="EMBL" id="MDH1437661.1"/>
    </source>
</evidence>
<dbReference type="RefSeq" id="WP_183173900.1">
    <property type="nucleotide sequence ID" value="NZ_CP083947.1"/>
</dbReference>
<dbReference type="Proteomes" id="UP001161567">
    <property type="component" value="Unassembled WGS sequence"/>
</dbReference>